<comment type="caution">
    <text evidence="2">The sequence shown here is derived from an EMBL/GenBank/DDBJ whole genome shotgun (WGS) entry which is preliminary data.</text>
</comment>
<gene>
    <name evidence="2" type="ORF">LQ327_01315</name>
</gene>
<dbReference type="EMBL" id="JAJNDB010000001">
    <property type="protein sequence ID" value="MCD2192029.1"/>
    <property type="molecule type" value="Genomic_DNA"/>
</dbReference>
<protein>
    <submittedName>
        <fullName evidence="2">Antibiotic biosynthesis monooxygenase</fullName>
    </submittedName>
</protein>
<dbReference type="InterPro" id="IPR007138">
    <property type="entry name" value="ABM_dom"/>
</dbReference>
<organism evidence="2 3">
    <name type="scientific">Actinomycetospora endophytica</name>
    <dbReference type="NCBI Taxonomy" id="2291215"/>
    <lineage>
        <taxon>Bacteria</taxon>
        <taxon>Bacillati</taxon>
        <taxon>Actinomycetota</taxon>
        <taxon>Actinomycetes</taxon>
        <taxon>Pseudonocardiales</taxon>
        <taxon>Pseudonocardiaceae</taxon>
        <taxon>Actinomycetospora</taxon>
    </lineage>
</organism>
<dbReference type="SUPFAM" id="SSF54909">
    <property type="entry name" value="Dimeric alpha+beta barrel"/>
    <property type="match status" value="1"/>
</dbReference>
<feature type="domain" description="ABM" evidence="1">
    <location>
        <begin position="1"/>
        <end position="65"/>
    </location>
</feature>
<proteinExistence type="predicted"/>
<reference evidence="2 3" key="1">
    <citation type="submission" date="2021-11" db="EMBL/GenBank/DDBJ databases">
        <title>Draft genome sequence of Actinomycetospora sp. SF1 isolated from the rhizosphere soil.</title>
        <authorList>
            <person name="Duangmal K."/>
            <person name="Chantavorakit T."/>
        </authorList>
    </citation>
    <scope>NUCLEOTIDE SEQUENCE [LARGE SCALE GENOMIC DNA]</scope>
    <source>
        <strain evidence="2 3">TBRC 5722</strain>
    </source>
</reference>
<keyword evidence="3" id="KW-1185">Reference proteome</keyword>
<dbReference type="InterPro" id="IPR011008">
    <property type="entry name" value="Dimeric_a/b-barrel"/>
</dbReference>
<keyword evidence="2" id="KW-0503">Monooxygenase</keyword>
<keyword evidence="2" id="KW-0560">Oxidoreductase</keyword>
<dbReference type="Proteomes" id="UP001199469">
    <property type="component" value="Unassembled WGS sequence"/>
</dbReference>
<dbReference type="Pfam" id="PF03992">
    <property type="entry name" value="ABM"/>
    <property type="match status" value="1"/>
</dbReference>
<accession>A0ABS8P1B6</accession>
<dbReference type="Gene3D" id="3.30.70.100">
    <property type="match status" value="1"/>
</dbReference>
<dbReference type="RefSeq" id="WP_230729720.1">
    <property type="nucleotide sequence ID" value="NZ_JAJNDB010000001.1"/>
</dbReference>
<sequence length="97" mass="10839">MIIGRFRIQCRPEWTEKVATTIAAVEAPSRELPGVVHFDIARSVTDPNTFLAVEVFENREALDRQNAQREVADLLALVDAGALTGDLEWTVWETTAE</sequence>
<dbReference type="GO" id="GO:0004497">
    <property type="term" value="F:monooxygenase activity"/>
    <property type="evidence" value="ECO:0007669"/>
    <property type="project" value="UniProtKB-KW"/>
</dbReference>
<name>A0ABS8P1B6_9PSEU</name>
<evidence type="ECO:0000313" key="3">
    <source>
        <dbReference type="Proteomes" id="UP001199469"/>
    </source>
</evidence>
<evidence type="ECO:0000313" key="2">
    <source>
        <dbReference type="EMBL" id="MCD2192029.1"/>
    </source>
</evidence>
<evidence type="ECO:0000259" key="1">
    <source>
        <dbReference type="Pfam" id="PF03992"/>
    </source>
</evidence>